<protein>
    <recommendedName>
        <fullName evidence="3">AbrB/MazE/SpoVT family DNA-binding domain-containing protein</fullName>
    </recommendedName>
</protein>
<evidence type="ECO:0000313" key="2">
    <source>
        <dbReference type="Proteomes" id="UP001312893"/>
    </source>
</evidence>
<accession>A0ABU9FB85</accession>
<sequence>MLKLSLKQGDAVHVVLPDGTNAIIEAFARSELGMHFPRNVKITREKGAFLNKQNLIKPNQK</sequence>
<gene>
    <name evidence="1" type="ORF">QFI96_018405</name>
</gene>
<comment type="caution">
    <text evidence="1">The sequence shown here is derived from an EMBL/GenBank/DDBJ whole genome shotgun (WGS) entry which is preliminary data.</text>
</comment>
<dbReference type="RefSeq" id="WP_099144220.1">
    <property type="nucleotide sequence ID" value="NZ_JARXNK020000105.1"/>
</dbReference>
<evidence type="ECO:0000313" key="1">
    <source>
        <dbReference type="EMBL" id="MEL0553670.1"/>
    </source>
</evidence>
<evidence type="ECO:0008006" key="3">
    <source>
        <dbReference type="Google" id="ProtNLM"/>
    </source>
</evidence>
<dbReference type="Proteomes" id="UP001312893">
    <property type="component" value="Unassembled WGS sequence"/>
</dbReference>
<proteinExistence type="predicted"/>
<name>A0ABU9FB85_9ENTR</name>
<reference evidence="1 2" key="1">
    <citation type="submission" date="2024-04" db="EMBL/GenBank/DDBJ databases">
        <title>Two novel Raoultella species associated with bleeding cankers of broadleaf hosts, Raoultella scottia sp. nov. and Raoultella lignicola sp. nov.</title>
        <authorList>
            <person name="Brady C.L."/>
        </authorList>
    </citation>
    <scope>NUCLEOTIDE SEQUENCE [LARGE SCALE GENOMIC DNA]</scope>
    <source>
        <strain evidence="1 2">TW_WC1a.1</strain>
    </source>
</reference>
<organism evidence="1 2">
    <name type="scientific">Raoultella lignicola</name>
    <dbReference type="NCBI Taxonomy" id="3040939"/>
    <lineage>
        <taxon>Bacteria</taxon>
        <taxon>Pseudomonadati</taxon>
        <taxon>Pseudomonadota</taxon>
        <taxon>Gammaproteobacteria</taxon>
        <taxon>Enterobacterales</taxon>
        <taxon>Enterobacteriaceae</taxon>
        <taxon>Klebsiella/Raoultella group</taxon>
        <taxon>Raoultella</taxon>
    </lineage>
</organism>
<keyword evidence="2" id="KW-1185">Reference proteome</keyword>
<dbReference type="EMBL" id="JARXNK020000105">
    <property type="protein sequence ID" value="MEL0553670.1"/>
    <property type="molecule type" value="Genomic_DNA"/>
</dbReference>